<evidence type="ECO:0000313" key="4">
    <source>
        <dbReference type="EMBL" id="OGE90343.1"/>
    </source>
</evidence>
<name>A0A1F5PK77_9BACT</name>
<reference evidence="4 5" key="1">
    <citation type="journal article" date="2016" name="Nat. Commun.">
        <title>Thousands of microbial genomes shed light on interconnected biogeochemical processes in an aquifer system.</title>
        <authorList>
            <person name="Anantharaman K."/>
            <person name="Brown C.T."/>
            <person name="Hug L.A."/>
            <person name="Sharon I."/>
            <person name="Castelle C.J."/>
            <person name="Probst A.J."/>
            <person name="Thomas B.C."/>
            <person name="Singh A."/>
            <person name="Wilkins M.J."/>
            <person name="Karaoz U."/>
            <person name="Brodie E.L."/>
            <person name="Williams K.H."/>
            <person name="Hubbard S.S."/>
            <person name="Banfield J.F."/>
        </authorList>
    </citation>
    <scope>NUCLEOTIDE SEQUENCE [LARGE SCALE GENOMIC DNA]</scope>
</reference>
<evidence type="ECO:0000259" key="3">
    <source>
        <dbReference type="PROSITE" id="PS51747"/>
    </source>
</evidence>
<dbReference type="PROSITE" id="PS51747">
    <property type="entry name" value="CYT_DCMP_DEAMINASES_2"/>
    <property type="match status" value="1"/>
</dbReference>
<dbReference type="InterPro" id="IPR002125">
    <property type="entry name" value="CMP_dCMP_dom"/>
</dbReference>
<dbReference type="Pfam" id="PF00383">
    <property type="entry name" value="dCMP_cyt_deam_1"/>
    <property type="match status" value="1"/>
</dbReference>
<dbReference type="AlphaFoldDB" id="A0A1F5PK77"/>
<comment type="caution">
    <text evidence="4">The sequence shown here is derived from an EMBL/GenBank/DDBJ whole genome shotgun (WGS) entry which is preliminary data.</text>
</comment>
<accession>A0A1F5PK77</accession>
<dbReference type="InterPro" id="IPR016192">
    <property type="entry name" value="APOBEC/CMP_deaminase_Zn-bd"/>
</dbReference>
<keyword evidence="1" id="KW-0479">Metal-binding</keyword>
<dbReference type="SUPFAM" id="SSF53927">
    <property type="entry name" value="Cytidine deaminase-like"/>
    <property type="match status" value="1"/>
</dbReference>
<sequence length="151" mass="16515">MDNVQEKFMRVALAEAKAAQAAGDLPFGAVIVCDDKVVGAGRAQNNTVGDVTDHAELLAIRQACQTLSKNNLSDCVIYCSNEPCIMCAAGIFQANIPKVVIGVSRDDLPNFLRPRRIKIEHLAEDSSYKIEIIRGVLKDQILSLFENIKNN</sequence>
<dbReference type="Gene3D" id="3.40.140.10">
    <property type="entry name" value="Cytidine Deaminase, domain 2"/>
    <property type="match status" value="1"/>
</dbReference>
<evidence type="ECO:0000256" key="2">
    <source>
        <dbReference type="ARBA" id="ARBA00022833"/>
    </source>
</evidence>
<dbReference type="PANTHER" id="PTHR11079">
    <property type="entry name" value="CYTOSINE DEAMINASE FAMILY MEMBER"/>
    <property type="match status" value="1"/>
</dbReference>
<dbReference type="Proteomes" id="UP000177682">
    <property type="component" value="Unassembled WGS sequence"/>
</dbReference>
<keyword evidence="2" id="KW-0862">Zinc</keyword>
<protein>
    <recommendedName>
        <fullName evidence="3">CMP/dCMP-type deaminase domain-containing protein</fullName>
    </recommendedName>
</protein>
<gene>
    <name evidence="4" type="ORF">A3E29_04640</name>
</gene>
<evidence type="ECO:0000256" key="1">
    <source>
        <dbReference type="ARBA" id="ARBA00022723"/>
    </source>
</evidence>
<organism evidence="4 5">
    <name type="scientific">Candidatus Doudnabacteria bacterium RIFCSPHIGHO2_12_FULL_48_16</name>
    <dbReference type="NCBI Taxonomy" id="1817838"/>
    <lineage>
        <taxon>Bacteria</taxon>
        <taxon>Candidatus Doudnaibacteriota</taxon>
    </lineage>
</organism>
<dbReference type="InterPro" id="IPR016193">
    <property type="entry name" value="Cytidine_deaminase-like"/>
</dbReference>
<proteinExistence type="predicted"/>
<dbReference type="EMBL" id="MFEY01000007">
    <property type="protein sequence ID" value="OGE90343.1"/>
    <property type="molecule type" value="Genomic_DNA"/>
</dbReference>
<dbReference type="GO" id="GO:0008270">
    <property type="term" value="F:zinc ion binding"/>
    <property type="evidence" value="ECO:0007669"/>
    <property type="project" value="InterPro"/>
</dbReference>
<dbReference type="PROSITE" id="PS00903">
    <property type="entry name" value="CYT_DCMP_DEAMINASES_1"/>
    <property type="match status" value="1"/>
</dbReference>
<dbReference type="GO" id="GO:0016787">
    <property type="term" value="F:hydrolase activity"/>
    <property type="evidence" value="ECO:0007669"/>
    <property type="project" value="InterPro"/>
</dbReference>
<dbReference type="PANTHER" id="PTHR11079:SF179">
    <property type="entry name" value="TRNA(ADENINE(34)) DEAMINASE, CHLOROPLASTIC"/>
    <property type="match status" value="1"/>
</dbReference>
<dbReference type="CDD" id="cd01285">
    <property type="entry name" value="nucleoside_deaminase"/>
    <property type="match status" value="1"/>
</dbReference>
<feature type="domain" description="CMP/dCMP-type deaminase" evidence="3">
    <location>
        <begin position="3"/>
        <end position="115"/>
    </location>
</feature>
<evidence type="ECO:0000313" key="5">
    <source>
        <dbReference type="Proteomes" id="UP000177682"/>
    </source>
</evidence>